<protein>
    <submittedName>
        <fullName evidence="2">Uncharacterized protein</fullName>
    </submittedName>
</protein>
<evidence type="ECO:0000313" key="3">
    <source>
        <dbReference type="Proteomes" id="UP000501237"/>
    </source>
</evidence>
<organism evidence="2 3">
    <name type="scientific">Metapseudomonas otitidis</name>
    <dbReference type="NCBI Taxonomy" id="319939"/>
    <lineage>
        <taxon>Bacteria</taxon>
        <taxon>Pseudomonadati</taxon>
        <taxon>Pseudomonadota</taxon>
        <taxon>Gammaproteobacteria</taxon>
        <taxon>Pseudomonadales</taxon>
        <taxon>Pseudomonadaceae</taxon>
        <taxon>Metapseudomonas</taxon>
    </lineage>
</organism>
<gene>
    <name evidence="2" type="ORF">PtoMrB4_29330</name>
</gene>
<reference evidence="2 3" key="1">
    <citation type="journal article" date="2020" name="Microbiol. Resour. Announc.">
        <title>Complete genome sequence of Pseudomonas otitidis strain MrB4, isolated from Lake Biwa in Japan.</title>
        <authorList>
            <person name="Miyazaki K."/>
            <person name="Hase E."/>
            <person name="Maruya T."/>
        </authorList>
    </citation>
    <scope>NUCLEOTIDE SEQUENCE [LARGE SCALE GENOMIC DNA]</scope>
    <source>
        <strain evidence="2 3">MrB4</strain>
    </source>
</reference>
<dbReference type="AlphaFoldDB" id="A0A679GDI7"/>
<name>A0A679GDI7_9GAMM</name>
<dbReference type="EMBL" id="AP022642">
    <property type="protein sequence ID" value="BCA28956.1"/>
    <property type="molecule type" value="Genomic_DNA"/>
</dbReference>
<proteinExistence type="predicted"/>
<feature type="transmembrane region" description="Helical" evidence="1">
    <location>
        <begin position="60"/>
        <end position="85"/>
    </location>
</feature>
<keyword evidence="1" id="KW-1133">Transmembrane helix</keyword>
<dbReference type="Proteomes" id="UP000501237">
    <property type="component" value="Chromosome"/>
</dbReference>
<evidence type="ECO:0000256" key="1">
    <source>
        <dbReference type="SAM" id="Phobius"/>
    </source>
</evidence>
<keyword evidence="1" id="KW-0472">Membrane</keyword>
<accession>A0A679GDI7</accession>
<sequence length="112" mass="11231">MVLVPGQRRIAVIGPLLQLPDLGFEGFQPALRLHQGGLGLVALLAEELGEAAAGVVVPRLALALFSLALAPGTLAFGVALGLAVAGAPALARRRGGWAHGDVRVALKADSGG</sequence>
<keyword evidence="1" id="KW-0812">Transmembrane</keyword>
<dbReference type="KEGG" id="poj:PtoMrB4_29330"/>
<evidence type="ECO:0000313" key="2">
    <source>
        <dbReference type="EMBL" id="BCA28956.1"/>
    </source>
</evidence>